<dbReference type="AlphaFoldDB" id="L0FV38"/>
<sequence length="153" mass="18117">MDVKKIDNLWRFLSIKNNLPLKLELNHHVHYKFVKGNIQLIHQFHPKLWQESTLIIAEKLFQEKAVSQHFHHKKKQFGIPSTGSSTHVQIFFPKSILSLKSNYEMDVQMDRNGNYSISLSPFVPKNVYQILDSVNYVCQEMWKKNFFSEGIRN</sequence>
<reference evidence="2" key="1">
    <citation type="submission" date="2012-02" db="EMBL/GenBank/DDBJ databases">
        <title>The complete genome of Echinicola vietnamensis DSM 17526.</title>
        <authorList>
            <person name="Lucas S."/>
            <person name="Copeland A."/>
            <person name="Lapidus A."/>
            <person name="Glavina del Rio T."/>
            <person name="Dalin E."/>
            <person name="Tice H."/>
            <person name="Bruce D."/>
            <person name="Goodwin L."/>
            <person name="Pitluck S."/>
            <person name="Peters L."/>
            <person name="Ovchinnikova G."/>
            <person name="Teshima H."/>
            <person name="Kyrpides N."/>
            <person name="Mavromatis K."/>
            <person name="Ivanova N."/>
            <person name="Brettin T."/>
            <person name="Detter J.C."/>
            <person name="Han C."/>
            <person name="Larimer F."/>
            <person name="Land M."/>
            <person name="Hauser L."/>
            <person name="Markowitz V."/>
            <person name="Cheng J.-F."/>
            <person name="Hugenholtz P."/>
            <person name="Woyke T."/>
            <person name="Wu D."/>
            <person name="Brambilla E."/>
            <person name="Klenk H.-P."/>
            <person name="Eisen J.A."/>
        </authorList>
    </citation>
    <scope>NUCLEOTIDE SEQUENCE [LARGE SCALE GENOMIC DNA]</scope>
    <source>
        <strain evidence="2">DSM 17526 / LMG 23754 / KMM 6221</strain>
    </source>
</reference>
<dbReference type="OrthoDB" id="839034at2"/>
<dbReference type="KEGG" id="evi:Echvi_0899"/>
<evidence type="ECO:0000313" key="1">
    <source>
        <dbReference type="EMBL" id="AGA77172.1"/>
    </source>
</evidence>
<dbReference type="STRING" id="926556.Echvi_0899"/>
<protein>
    <submittedName>
        <fullName evidence="1">Uncharacterized protein</fullName>
    </submittedName>
</protein>
<keyword evidence="2" id="KW-1185">Reference proteome</keyword>
<gene>
    <name evidence="1" type="ordered locus">Echvi_0899</name>
</gene>
<dbReference type="HOGENOM" id="CLU_1737517_0_0_10"/>
<dbReference type="RefSeq" id="WP_015264737.1">
    <property type="nucleotide sequence ID" value="NC_019904.1"/>
</dbReference>
<dbReference type="Proteomes" id="UP000010796">
    <property type="component" value="Chromosome"/>
</dbReference>
<accession>L0FV38</accession>
<dbReference type="eggNOG" id="ENOG5033YS8">
    <property type="taxonomic scope" value="Bacteria"/>
</dbReference>
<proteinExistence type="predicted"/>
<dbReference type="EMBL" id="CP003346">
    <property type="protein sequence ID" value="AGA77172.1"/>
    <property type="molecule type" value="Genomic_DNA"/>
</dbReference>
<evidence type="ECO:0000313" key="2">
    <source>
        <dbReference type="Proteomes" id="UP000010796"/>
    </source>
</evidence>
<name>L0FV38_ECHVK</name>
<organism evidence="1 2">
    <name type="scientific">Echinicola vietnamensis (strain DSM 17526 / LMG 23754 / KMM 6221)</name>
    <dbReference type="NCBI Taxonomy" id="926556"/>
    <lineage>
        <taxon>Bacteria</taxon>
        <taxon>Pseudomonadati</taxon>
        <taxon>Bacteroidota</taxon>
        <taxon>Cytophagia</taxon>
        <taxon>Cytophagales</taxon>
        <taxon>Cyclobacteriaceae</taxon>
        <taxon>Echinicola</taxon>
    </lineage>
</organism>